<evidence type="ECO:0000313" key="2">
    <source>
        <dbReference type="EMBL" id="NWU56448.1"/>
    </source>
</evidence>
<reference evidence="2 3" key="1">
    <citation type="submission" date="2019-09" db="EMBL/GenBank/DDBJ databases">
        <title>Bird 10,000 Genomes (B10K) Project - Family phase.</title>
        <authorList>
            <person name="Zhang G."/>
        </authorList>
    </citation>
    <scope>NUCLEOTIDE SEQUENCE [LARGE SCALE GENOMIC DNA]</scope>
    <source>
        <strain evidence="2">B10K-DU-012-55</strain>
        <tissue evidence="2">Muscle</tissue>
    </source>
</reference>
<name>A0A7K5XTR0_9CHAR</name>
<dbReference type="PANTHER" id="PTHR15869:SF0">
    <property type="entry name" value="ENDOMUCIN"/>
    <property type="match status" value="1"/>
</dbReference>
<accession>A0A7K5XTR0</accession>
<dbReference type="PANTHER" id="PTHR15869">
    <property type="entry name" value="ENDOMUCIN-RELATED"/>
    <property type="match status" value="1"/>
</dbReference>
<dbReference type="Proteomes" id="UP000586671">
    <property type="component" value="Unassembled WGS sequence"/>
</dbReference>
<sequence length="83" mass="9043">FAGVILPIVITLIVITLSVFSLVALYRMCQKKTPGIIWFNFLRRGGGGGRSMAQSDKEGVKLLSVKTTSPETGECFLCVYVCL</sequence>
<dbReference type="InterPro" id="IPR010740">
    <property type="entry name" value="Endomucin"/>
</dbReference>
<comment type="caution">
    <text evidence="2">The sequence shown here is derived from an EMBL/GenBank/DDBJ whole genome shotgun (WGS) entry which is preliminary data.</text>
</comment>
<keyword evidence="3" id="KW-1185">Reference proteome</keyword>
<evidence type="ECO:0000256" key="1">
    <source>
        <dbReference type="SAM" id="Phobius"/>
    </source>
</evidence>
<dbReference type="Pfam" id="PF07010">
    <property type="entry name" value="Endomucin"/>
    <property type="match status" value="1"/>
</dbReference>
<evidence type="ECO:0000313" key="3">
    <source>
        <dbReference type="Proteomes" id="UP000586671"/>
    </source>
</evidence>
<dbReference type="EMBL" id="VYZM01017805">
    <property type="protein sequence ID" value="NWU56448.1"/>
    <property type="molecule type" value="Genomic_DNA"/>
</dbReference>
<dbReference type="AlphaFoldDB" id="A0A7K5XTR0"/>
<feature type="non-terminal residue" evidence="2">
    <location>
        <position position="1"/>
    </location>
</feature>
<feature type="non-terminal residue" evidence="2">
    <location>
        <position position="83"/>
    </location>
</feature>
<proteinExistence type="predicted"/>
<feature type="transmembrane region" description="Helical" evidence="1">
    <location>
        <begin position="6"/>
        <end position="26"/>
    </location>
</feature>
<keyword evidence="1" id="KW-0472">Membrane</keyword>
<organism evidence="2 3">
    <name type="scientific">Dromas ardeola</name>
    <dbReference type="NCBI Taxonomy" id="458190"/>
    <lineage>
        <taxon>Eukaryota</taxon>
        <taxon>Metazoa</taxon>
        <taxon>Chordata</taxon>
        <taxon>Craniata</taxon>
        <taxon>Vertebrata</taxon>
        <taxon>Euteleostomi</taxon>
        <taxon>Archelosauria</taxon>
        <taxon>Archosauria</taxon>
        <taxon>Dinosauria</taxon>
        <taxon>Saurischia</taxon>
        <taxon>Theropoda</taxon>
        <taxon>Coelurosauria</taxon>
        <taxon>Aves</taxon>
        <taxon>Neognathae</taxon>
        <taxon>Neoaves</taxon>
        <taxon>Charadriiformes</taxon>
        <taxon>Dromadidae</taxon>
        <taxon>Dromas</taxon>
    </lineage>
</organism>
<keyword evidence="1" id="KW-0812">Transmembrane</keyword>
<keyword evidence="1" id="KW-1133">Transmembrane helix</keyword>
<gene>
    <name evidence="2" type="primary">Emcn</name>
    <name evidence="2" type="ORF">DROARD_R11782</name>
</gene>
<protein>
    <submittedName>
        <fullName evidence="2">MUCEN protein</fullName>
    </submittedName>
</protein>